<dbReference type="EMBL" id="NKHG01000119">
    <property type="protein sequence ID" value="PCK18320.1"/>
    <property type="molecule type" value="Genomic_DNA"/>
</dbReference>
<sequence>MSKVKFTGKVGTKRMNFMKEDCKDLHSAYYTTVETTCGQKLTVKDADAPFGLMEASTRSEAIKKGKQFLDRVGLS</sequence>
<protein>
    <submittedName>
        <fullName evidence="1">Uncharacterized protein</fullName>
    </submittedName>
</protein>
<comment type="caution">
    <text evidence="1">The sequence shown here is derived from an EMBL/GenBank/DDBJ whole genome shotgun (WGS) entry which is preliminary data.</text>
</comment>
<evidence type="ECO:0000313" key="2">
    <source>
        <dbReference type="Proteomes" id="UP000228754"/>
    </source>
</evidence>
<dbReference type="Proteomes" id="UP000228754">
    <property type="component" value="Unassembled WGS sequence"/>
</dbReference>
<accession>A0A2A5ILV9</accession>
<evidence type="ECO:0000313" key="1">
    <source>
        <dbReference type="EMBL" id="PCK18320.1"/>
    </source>
</evidence>
<proteinExistence type="predicted"/>
<organism evidence="1 2">
    <name type="scientific">Bacillus pumilus</name>
    <name type="common">Bacillus mesentericus</name>
    <dbReference type="NCBI Taxonomy" id="1408"/>
    <lineage>
        <taxon>Bacteria</taxon>
        <taxon>Bacillati</taxon>
        <taxon>Bacillota</taxon>
        <taxon>Bacilli</taxon>
        <taxon>Bacillales</taxon>
        <taxon>Bacillaceae</taxon>
        <taxon>Bacillus</taxon>
    </lineage>
</organism>
<gene>
    <name evidence="1" type="ORF">CEY02_19155</name>
</gene>
<name>A0A2A5ILV9_BACPU</name>
<reference evidence="1 2" key="1">
    <citation type="submission" date="2017-06" db="EMBL/GenBank/DDBJ databases">
        <title>Draft Genome Sequence of Bacillus sp Strain 36R Isolated from saline sediment at Atanasia, Sonora, Mexico.</title>
        <authorList>
            <person name="Sanchez Diaz R."/>
            <person name="Quiroz Macias M.E."/>
            <person name="Ibarra Gamez J.C."/>
            <person name="Enciso Ibarra J."/>
            <person name="Gomez Gil B."/>
            <person name="Galaviz Silva L."/>
        </authorList>
    </citation>
    <scope>NUCLEOTIDE SEQUENCE [LARGE SCALE GENOMIC DNA]</scope>
    <source>
        <strain evidence="1 2">36R_ATNSAL</strain>
    </source>
</reference>
<dbReference type="AlphaFoldDB" id="A0A2A5ILV9"/>